<dbReference type="PANTHER" id="PTHR43790">
    <property type="entry name" value="CARBOHYDRATE TRANSPORT ATP-BINDING PROTEIN MG119-RELATED"/>
    <property type="match status" value="1"/>
</dbReference>
<feature type="domain" description="ABC transporter" evidence="5">
    <location>
        <begin position="264"/>
        <end position="505"/>
    </location>
</feature>
<protein>
    <submittedName>
        <fullName evidence="6">Ribose transport system ATP-binding protein</fullName>
    </submittedName>
</protein>
<organism evidence="6 7">
    <name type="scientific">Thermocatellispora tengchongensis</name>
    <dbReference type="NCBI Taxonomy" id="1073253"/>
    <lineage>
        <taxon>Bacteria</taxon>
        <taxon>Bacillati</taxon>
        <taxon>Actinomycetota</taxon>
        <taxon>Actinomycetes</taxon>
        <taxon>Streptosporangiales</taxon>
        <taxon>Streptosporangiaceae</taxon>
        <taxon>Thermocatellispora</taxon>
    </lineage>
</organism>
<evidence type="ECO:0000259" key="5">
    <source>
        <dbReference type="PROSITE" id="PS50893"/>
    </source>
</evidence>
<dbReference type="PROSITE" id="PS50893">
    <property type="entry name" value="ABC_TRANSPORTER_2"/>
    <property type="match status" value="2"/>
</dbReference>
<keyword evidence="7" id="KW-1185">Reference proteome</keyword>
<evidence type="ECO:0000256" key="2">
    <source>
        <dbReference type="ARBA" id="ARBA00022737"/>
    </source>
</evidence>
<dbReference type="Proteomes" id="UP000578449">
    <property type="component" value="Unassembled WGS sequence"/>
</dbReference>
<dbReference type="InterPro" id="IPR003593">
    <property type="entry name" value="AAA+_ATPase"/>
</dbReference>
<dbReference type="EMBL" id="JACHGN010000015">
    <property type="protein sequence ID" value="MBB5136720.1"/>
    <property type="molecule type" value="Genomic_DNA"/>
</dbReference>
<proteinExistence type="predicted"/>
<evidence type="ECO:0000313" key="6">
    <source>
        <dbReference type="EMBL" id="MBB5136720.1"/>
    </source>
</evidence>
<dbReference type="InterPro" id="IPR017871">
    <property type="entry name" value="ABC_transporter-like_CS"/>
</dbReference>
<dbReference type="InterPro" id="IPR003439">
    <property type="entry name" value="ABC_transporter-like_ATP-bd"/>
</dbReference>
<sequence>MTTATTAPGQAAPLVRVRGLTKSYGAIRALRGVDVSFRRGEIHGLVGANGAGKSTLIRCLAGLERPDAGDILVDGEIAHVHGPDDAARLGLAFIHQELNLVSSFTGAQNIMLGSHRGSMVTPRRFSGVPRAVLDAARRVGIDFPLDIPVSELTVHQQWLVTIARALVEDRALIAMDEPTASLDAQEAATLLKVARELAASGVAVVFISHRLDEVTAVCDRVTAFKDGSISLALPRAEITREAVVRAIVGHDVTPGAGATAFEVTEHPRVVLRLQDVGRGRSVREVSLTLHEGEVVGIAGLVGSGRTELARLIFGADRPDRGTMLLDGKPYRPRSIPHAIARGVAYVPEERRSEALFLTHSVEDNLHITVWDRWRMSKLLPLIRPRASRAAANHTCRTLGIKTADARRPVMSLSGGNQQKVVMGRWLATNPKILILDEPTRGVDVGARADIYDRIREANRSGSAVLVISSEFEELLECNRVLVMAEGRIVGELTGGEITVPNMLHLCYA</sequence>
<evidence type="ECO:0000256" key="3">
    <source>
        <dbReference type="ARBA" id="ARBA00022741"/>
    </source>
</evidence>
<dbReference type="CDD" id="cd03216">
    <property type="entry name" value="ABC_Carb_Monos_I"/>
    <property type="match status" value="1"/>
</dbReference>
<dbReference type="GO" id="GO:0016887">
    <property type="term" value="F:ATP hydrolysis activity"/>
    <property type="evidence" value="ECO:0007669"/>
    <property type="project" value="InterPro"/>
</dbReference>
<dbReference type="PROSITE" id="PS00211">
    <property type="entry name" value="ABC_TRANSPORTER_1"/>
    <property type="match status" value="1"/>
</dbReference>
<evidence type="ECO:0000313" key="7">
    <source>
        <dbReference type="Proteomes" id="UP000578449"/>
    </source>
</evidence>
<dbReference type="InterPro" id="IPR027417">
    <property type="entry name" value="P-loop_NTPase"/>
</dbReference>
<dbReference type="RefSeq" id="WP_185053597.1">
    <property type="nucleotide sequence ID" value="NZ_BAABIX010000008.1"/>
</dbReference>
<keyword evidence="4 6" id="KW-0067">ATP-binding</keyword>
<dbReference type="SMART" id="SM00382">
    <property type="entry name" value="AAA"/>
    <property type="match status" value="2"/>
</dbReference>
<dbReference type="PANTHER" id="PTHR43790:SF9">
    <property type="entry name" value="GALACTOFURANOSE TRANSPORTER ATP-BINDING PROTEIN YTFR"/>
    <property type="match status" value="1"/>
</dbReference>
<keyword evidence="2" id="KW-0677">Repeat</keyword>
<gene>
    <name evidence="6" type="ORF">HNP84_006471</name>
</gene>
<name>A0A840PGT7_9ACTN</name>
<dbReference type="Pfam" id="PF00005">
    <property type="entry name" value="ABC_tran"/>
    <property type="match status" value="2"/>
</dbReference>
<dbReference type="AlphaFoldDB" id="A0A840PGT7"/>
<reference evidence="6 7" key="1">
    <citation type="submission" date="2020-08" db="EMBL/GenBank/DDBJ databases">
        <title>Genomic Encyclopedia of Type Strains, Phase IV (KMG-IV): sequencing the most valuable type-strain genomes for metagenomic binning, comparative biology and taxonomic classification.</title>
        <authorList>
            <person name="Goeker M."/>
        </authorList>
    </citation>
    <scope>NUCLEOTIDE SEQUENCE [LARGE SCALE GENOMIC DNA]</scope>
    <source>
        <strain evidence="6 7">DSM 45615</strain>
    </source>
</reference>
<feature type="domain" description="ABC transporter" evidence="5">
    <location>
        <begin position="15"/>
        <end position="251"/>
    </location>
</feature>
<dbReference type="SUPFAM" id="SSF52540">
    <property type="entry name" value="P-loop containing nucleoside triphosphate hydrolases"/>
    <property type="match status" value="2"/>
</dbReference>
<accession>A0A840PGT7</accession>
<dbReference type="Gene3D" id="3.40.50.300">
    <property type="entry name" value="P-loop containing nucleotide triphosphate hydrolases"/>
    <property type="match status" value="2"/>
</dbReference>
<evidence type="ECO:0000256" key="1">
    <source>
        <dbReference type="ARBA" id="ARBA00022448"/>
    </source>
</evidence>
<dbReference type="CDD" id="cd03215">
    <property type="entry name" value="ABC_Carb_Monos_II"/>
    <property type="match status" value="1"/>
</dbReference>
<keyword evidence="1" id="KW-0813">Transport</keyword>
<comment type="caution">
    <text evidence="6">The sequence shown here is derived from an EMBL/GenBank/DDBJ whole genome shotgun (WGS) entry which is preliminary data.</text>
</comment>
<dbReference type="GO" id="GO:0005524">
    <property type="term" value="F:ATP binding"/>
    <property type="evidence" value="ECO:0007669"/>
    <property type="project" value="UniProtKB-KW"/>
</dbReference>
<dbReference type="InterPro" id="IPR050107">
    <property type="entry name" value="ABC_carbohydrate_import_ATPase"/>
</dbReference>
<evidence type="ECO:0000256" key="4">
    <source>
        <dbReference type="ARBA" id="ARBA00022840"/>
    </source>
</evidence>
<keyword evidence="3" id="KW-0547">Nucleotide-binding</keyword>